<proteinExistence type="predicted"/>
<protein>
    <submittedName>
        <fullName evidence="2">Uncharacterized protein</fullName>
    </submittedName>
</protein>
<evidence type="ECO:0000256" key="1">
    <source>
        <dbReference type="SAM" id="MobiDB-lite"/>
    </source>
</evidence>
<dbReference type="Proteomes" id="UP001344906">
    <property type="component" value="Unassembled WGS sequence"/>
</dbReference>
<organism evidence="2 3">
    <name type="scientific">Dictyobacter halimunensis</name>
    <dbReference type="NCBI Taxonomy" id="3026934"/>
    <lineage>
        <taxon>Bacteria</taxon>
        <taxon>Bacillati</taxon>
        <taxon>Chloroflexota</taxon>
        <taxon>Ktedonobacteria</taxon>
        <taxon>Ktedonobacterales</taxon>
        <taxon>Dictyobacteraceae</taxon>
        <taxon>Dictyobacter</taxon>
    </lineage>
</organism>
<feature type="compositionally biased region" description="Basic and acidic residues" evidence="1">
    <location>
        <begin position="163"/>
        <end position="177"/>
    </location>
</feature>
<evidence type="ECO:0000313" key="2">
    <source>
        <dbReference type="EMBL" id="GLV61021.1"/>
    </source>
</evidence>
<name>A0ABQ6G3C0_9CHLR</name>
<keyword evidence="3" id="KW-1185">Reference proteome</keyword>
<gene>
    <name evidence="2" type="ORF">KDH_78380</name>
</gene>
<dbReference type="EMBL" id="BSRI01000002">
    <property type="protein sequence ID" value="GLV61021.1"/>
    <property type="molecule type" value="Genomic_DNA"/>
</dbReference>
<evidence type="ECO:0000313" key="3">
    <source>
        <dbReference type="Proteomes" id="UP001344906"/>
    </source>
</evidence>
<accession>A0ABQ6G3C0</accession>
<reference evidence="2 3" key="1">
    <citation type="submission" date="2023-02" db="EMBL/GenBank/DDBJ databases">
        <title>Dictyobacter halimunensis sp. nov., a new member of the class Ktedonobacteria from forest soil in a geothermal area.</title>
        <authorList>
            <person name="Rachmania M.K."/>
            <person name="Ningsih F."/>
            <person name="Sakai Y."/>
            <person name="Yabe S."/>
            <person name="Yokota A."/>
            <person name="Sjamsuridzal W."/>
        </authorList>
    </citation>
    <scope>NUCLEOTIDE SEQUENCE [LARGE SCALE GENOMIC DNA]</scope>
    <source>
        <strain evidence="2 3">S3.2.2.5</strain>
    </source>
</reference>
<sequence>MIDLSLPGGIGFDRGGILVGVTLGVRSYMQVVRFPVVEVADEQVVGAAPGFAEGDQVARIKFELRIEMEWFNVVNLQSFSPVATDHAGRFAAEMLMRDLGPFGAAGSAIFISDPGTSVLLPGWDASISSGSALLFLAGWRTFAPGSVAARRAMSACAPRARSKMPERKYQNEKHNDD</sequence>
<feature type="region of interest" description="Disordered" evidence="1">
    <location>
        <begin position="158"/>
        <end position="177"/>
    </location>
</feature>
<comment type="caution">
    <text evidence="2">The sequence shown here is derived from an EMBL/GenBank/DDBJ whole genome shotgun (WGS) entry which is preliminary data.</text>
</comment>